<comment type="caution">
    <text evidence="1">The sequence shown here is derived from an EMBL/GenBank/DDBJ whole genome shotgun (WGS) entry which is preliminary data.</text>
</comment>
<reference evidence="1 2" key="2">
    <citation type="journal article" date="2017" name="Front. Plant Sci.">
        <title>Gene Classification and Mining of Molecular Markers Useful in Red Clover (Trifolium pratense) Breeding.</title>
        <authorList>
            <person name="Istvanek J."/>
            <person name="Dluhosova J."/>
            <person name="Dluhos P."/>
            <person name="Patkova L."/>
            <person name="Nedelnik J."/>
            <person name="Repkova J."/>
        </authorList>
    </citation>
    <scope>NUCLEOTIDE SEQUENCE [LARGE SCALE GENOMIC DNA]</scope>
    <source>
        <strain evidence="2">cv. Tatra</strain>
        <tissue evidence="1">Young leaves</tissue>
    </source>
</reference>
<evidence type="ECO:0000313" key="1">
    <source>
        <dbReference type="EMBL" id="PNY17013.1"/>
    </source>
</evidence>
<dbReference type="EMBL" id="ASHM01009000">
    <property type="protein sequence ID" value="PNY17013.1"/>
    <property type="molecule type" value="Genomic_DNA"/>
</dbReference>
<dbReference type="AlphaFoldDB" id="A0A2K3PNZ1"/>
<reference evidence="1 2" key="1">
    <citation type="journal article" date="2014" name="Am. J. Bot.">
        <title>Genome assembly and annotation for red clover (Trifolium pratense; Fabaceae).</title>
        <authorList>
            <person name="Istvanek J."/>
            <person name="Jaros M."/>
            <person name="Krenek A."/>
            <person name="Repkova J."/>
        </authorList>
    </citation>
    <scope>NUCLEOTIDE SEQUENCE [LARGE SCALE GENOMIC DNA]</scope>
    <source>
        <strain evidence="2">cv. Tatra</strain>
        <tissue evidence="1">Young leaves</tissue>
    </source>
</reference>
<name>A0A2K3PNZ1_TRIPR</name>
<dbReference type="Proteomes" id="UP000236291">
    <property type="component" value="Unassembled WGS sequence"/>
</dbReference>
<gene>
    <name evidence="1" type="ORF">L195_g013746</name>
</gene>
<protein>
    <submittedName>
        <fullName evidence="1">Uncharacterized protein</fullName>
    </submittedName>
</protein>
<evidence type="ECO:0000313" key="2">
    <source>
        <dbReference type="Proteomes" id="UP000236291"/>
    </source>
</evidence>
<accession>A0A2K3PNZ1</accession>
<proteinExistence type="predicted"/>
<organism evidence="1 2">
    <name type="scientific">Trifolium pratense</name>
    <name type="common">Red clover</name>
    <dbReference type="NCBI Taxonomy" id="57577"/>
    <lineage>
        <taxon>Eukaryota</taxon>
        <taxon>Viridiplantae</taxon>
        <taxon>Streptophyta</taxon>
        <taxon>Embryophyta</taxon>
        <taxon>Tracheophyta</taxon>
        <taxon>Spermatophyta</taxon>
        <taxon>Magnoliopsida</taxon>
        <taxon>eudicotyledons</taxon>
        <taxon>Gunneridae</taxon>
        <taxon>Pentapetalae</taxon>
        <taxon>rosids</taxon>
        <taxon>fabids</taxon>
        <taxon>Fabales</taxon>
        <taxon>Fabaceae</taxon>
        <taxon>Papilionoideae</taxon>
        <taxon>50 kb inversion clade</taxon>
        <taxon>NPAAA clade</taxon>
        <taxon>Hologalegina</taxon>
        <taxon>IRL clade</taxon>
        <taxon>Trifolieae</taxon>
        <taxon>Trifolium</taxon>
    </lineage>
</organism>
<sequence length="56" mass="6573">MWRWQPDPDTGYTVRGVYQLLTTRDSVTYEVKPDHSRHLIFFSTVACSWLWGGRVG</sequence>